<accession>A0A3N5BM77</accession>
<dbReference type="Proteomes" id="UP000277108">
    <property type="component" value="Unassembled WGS sequence"/>
</dbReference>
<evidence type="ECO:0000313" key="1">
    <source>
        <dbReference type="EMBL" id="RPF57669.1"/>
    </source>
</evidence>
<dbReference type="GO" id="GO:0032259">
    <property type="term" value="P:methylation"/>
    <property type="evidence" value="ECO:0007669"/>
    <property type="project" value="UniProtKB-KW"/>
</dbReference>
<comment type="caution">
    <text evidence="1">The sequence shown here is derived from an EMBL/GenBank/DDBJ whole genome shotgun (WGS) entry which is preliminary data.</text>
</comment>
<dbReference type="EMBL" id="RKRK01000002">
    <property type="protein sequence ID" value="RPF57669.1"/>
    <property type="molecule type" value="Genomic_DNA"/>
</dbReference>
<dbReference type="AlphaFoldDB" id="A0A3N5BM77"/>
<dbReference type="RefSeq" id="WP_123807260.1">
    <property type="nucleotide sequence ID" value="NZ_RKRK01000002.1"/>
</dbReference>
<dbReference type="Pfam" id="PF06962">
    <property type="entry name" value="rRNA_methylase"/>
    <property type="match status" value="1"/>
</dbReference>
<sequence>MTEKNLNFNILPFNQHIIKSTVSQGDTVIDATVGNGHDTLHLAKTVGKEGLVIGFDIQLQAIESTKNLLNDHHIEHYQLHHRSHDEIDQLSLSNVKLIQYNLGYLPKANKNITTLYQSTYNSIEQGLNILVQKGVILITVYPGHETGYDEHLYLNTQFKQWPQSKTQVYTYKGLNRSDNAPYTIVIQKV</sequence>
<keyword evidence="2" id="KW-1185">Reference proteome</keyword>
<dbReference type="OrthoDB" id="9792989at2"/>
<keyword evidence="1" id="KW-0808">Transferase</keyword>
<keyword evidence="1" id="KW-0489">Methyltransferase</keyword>
<dbReference type="InterPro" id="IPR010719">
    <property type="entry name" value="MnmM_MeTrfase"/>
</dbReference>
<dbReference type="GO" id="GO:0008168">
    <property type="term" value="F:methyltransferase activity"/>
    <property type="evidence" value="ECO:0007669"/>
    <property type="project" value="UniProtKB-KW"/>
</dbReference>
<dbReference type="InterPro" id="IPR029063">
    <property type="entry name" value="SAM-dependent_MTases_sf"/>
</dbReference>
<dbReference type="PANTHER" id="PTHR35276">
    <property type="entry name" value="S-ADENOSYL-L-METHIONINE-DEPENDENT METHYLTRANSFERASES SUPERFAMILY PROTEIN"/>
    <property type="match status" value="1"/>
</dbReference>
<organism evidence="1 2">
    <name type="scientific">Abyssicoccus albus</name>
    <dbReference type="NCBI Taxonomy" id="1817405"/>
    <lineage>
        <taxon>Bacteria</taxon>
        <taxon>Bacillati</taxon>
        <taxon>Bacillota</taxon>
        <taxon>Bacilli</taxon>
        <taxon>Bacillales</taxon>
        <taxon>Abyssicoccaceae</taxon>
    </lineage>
</organism>
<protein>
    <submittedName>
        <fullName evidence="1">Putative rRNA methylase</fullName>
    </submittedName>
</protein>
<gene>
    <name evidence="1" type="ORF">EDD62_0298</name>
</gene>
<proteinExistence type="predicted"/>
<dbReference type="SUPFAM" id="SSF53335">
    <property type="entry name" value="S-adenosyl-L-methionine-dependent methyltransferases"/>
    <property type="match status" value="1"/>
</dbReference>
<dbReference type="Gene3D" id="3.40.50.150">
    <property type="entry name" value="Vaccinia Virus protein VP39"/>
    <property type="match status" value="1"/>
</dbReference>
<name>A0A3N5BM77_9BACL</name>
<evidence type="ECO:0000313" key="2">
    <source>
        <dbReference type="Proteomes" id="UP000277108"/>
    </source>
</evidence>
<reference evidence="1 2" key="1">
    <citation type="submission" date="2018-11" db="EMBL/GenBank/DDBJ databases">
        <title>Genomic Encyclopedia of Type Strains, Phase IV (KMG-IV): sequencing the most valuable type-strain genomes for metagenomic binning, comparative biology and taxonomic classification.</title>
        <authorList>
            <person name="Goeker M."/>
        </authorList>
    </citation>
    <scope>NUCLEOTIDE SEQUENCE [LARGE SCALE GENOMIC DNA]</scope>
    <source>
        <strain evidence="1 2">DSM 29158</strain>
    </source>
</reference>
<dbReference type="PANTHER" id="PTHR35276:SF1">
    <property type="entry name" value="TRNA (MNM(5)S(2)U34)-METHYLTRANSFERASE, CHLOROPLASTIC"/>
    <property type="match status" value="1"/>
</dbReference>